<dbReference type="GO" id="GO:0009450">
    <property type="term" value="P:gamma-aminobutyric acid catabolic process"/>
    <property type="evidence" value="ECO:0007669"/>
    <property type="project" value="TreeGrafter"/>
</dbReference>
<evidence type="ECO:0000256" key="5">
    <source>
        <dbReference type="RuleBase" id="RU003345"/>
    </source>
</evidence>
<dbReference type="FunFam" id="3.40.605.10:FF:000063">
    <property type="entry name" value="Succinate-semialdehyde dehydrogenase, mitochondrial"/>
    <property type="match status" value="1"/>
</dbReference>
<dbReference type="InterPro" id="IPR016163">
    <property type="entry name" value="Ald_DH_C"/>
</dbReference>
<name>A0A922S7I7_SCHHA</name>
<comment type="caution">
    <text evidence="7">The sequence shown here is derived from an EMBL/GenBank/DDBJ whole genome shotgun (WGS) entry which is preliminary data.</text>
</comment>
<dbReference type="PANTHER" id="PTHR43353:SF6">
    <property type="entry name" value="CYTOPLASMIC ALDEHYDE DEHYDROGENASE (EUROFUNG)"/>
    <property type="match status" value="1"/>
</dbReference>
<dbReference type="GO" id="GO:0004777">
    <property type="term" value="F:succinate-semialdehyde dehydrogenase (NAD+) activity"/>
    <property type="evidence" value="ECO:0007669"/>
    <property type="project" value="TreeGrafter"/>
</dbReference>
<accession>A0A922S7I7</accession>
<reference evidence="7" key="2">
    <citation type="journal article" date="2019" name="Gigascience">
        <title>High-quality Schistosoma haematobium genome achieved by single-molecule and long-range sequencing.</title>
        <authorList>
            <person name="Stroehlein A.J."/>
            <person name="Korhonen P.K."/>
            <person name="Chong T.M."/>
            <person name="Lim Y.L."/>
            <person name="Chan K.G."/>
            <person name="Webster B."/>
            <person name="Rollinson D."/>
            <person name="Brindley P.J."/>
            <person name="Gasser R.B."/>
            <person name="Young N.D."/>
        </authorList>
    </citation>
    <scope>NUCLEOTIDE SEQUENCE</scope>
</reference>
<dbReference type="PROSITE" id="PS00687">
    <property type="entry name" value="ALDEHYDE_DEHYDR_GLU"/>
    <property type="match status" value="1"/>
</dbReference>
<evidence type="ECO:0000256" key="4">
    <source>
        <dbReference type="PROSITE-ProRule" id="PRU10007"/>
    </source>
</evidence>
<evidence type="ECO:0000313" key="7">
    <source>
        <dbReference type="EMBL" id="KAH9596358.1"/>
    </source>
</evidence>
<dbReference type="Pfam" id="PF00171">
    <property type="entry name" value="Aldedh"/>
    <property type="match status" value="2"/>
</dbReference>
<proteinExistence type="inferred from homology"/>
<evidence type="ECO:0000256" key="1">
    <source>
        <dbReference type="ARBA" id="ARBA00005176"/>
    </source>
</evidence>
<reference evidence="7" key="1">
    <citation type="journal article" date="2012" name="Nat. Genet.">
        <title>Whole-genome sequence of Schistosoma haematobium.</title>
        <authorList>
            <person name="Young N.D."/>
            <person name="Jex A.R."/>
            <person name="Li B."/>
            <person name="Liu S."/>
            <person name="Yang L."/>
            <person name="Xiong Z."/>
            <person name="Li Y."/>
            <person name="Cantacessi C."/>
            <person name="Hall R.S."/>
            <person name="Xu X."/>
            <person name="Chen F."/>
            <person name="Wu X."/>
            <person name="Zerlotini A."/>
            <person name="Oliveira G."/>
            <person name="Hofmann A."/>
            <person name="Zhang G."/>
            <person name="Fang X."/>
            <person name="Kang Y."/>
            <person name="Campbell B.E."/>
            <person name="Loukas A."/>
            <person name="Ranganathan S."/>
            <person name="Rollinson D."/>
            <person name="Rinaldi G."/>
            <person name="Brindley P.J."/>
            <person name="Yang H."/>
            <person name="Wang J."/>
            <person name="Wang J."/>
            <person name="Gasser R.B."/>
        </authorList>
    </citation>
    <scope>NUCLEOTIDE SEQUENCE</scope>
</reference>
<dbReference type="InterPro" id="IPR016161">
    <property type="entry name" value="Ald_DH/histidinol_DH"/>
</dbReference>
<dbReference type="PANTHER" id="PTHR43353">
    <property type="entry name" value="SUCCINATE-SEMIALDEHYDE DEHYDROGENASE, MITOCHONDRIAL"/>
    <property type="match status" value="1"/>
</dbReference>
<evidence type="ECO:0000256" key="2">
    <source>
        <dbReference type="ARBA" id="ARBA00009986"/>
    </source>
</evidence>
<dbReference type="InterPro" id="IPR015590">
    <property type="entry name" value="Aldehyde_DH_dom"/>
</dbReference>
<sequence>MTFRWCDTRCVRKWWLAKSNVLHTPSVKLSLSCSRMGPFWGQLVPENKAFYSGRWEPSLSGKAFSVVNPATGEHLGLVPACSKNECEISVNVASVSQKEWKSKTPGERSSVIRKWADTIRQNVDSLTDLIVAENVRYSVMSVYTFLDTNTENLFFDSMITIYYHVSWKSSFDARNEVLSGVSALEWYAEEAKRVFGLYIPSLSSHSRRQLIAQQPIGVVGVITPWNFPLSMVTRKVGAALASGCSVIIKPAEDTPLTSLAITYLGIEKAGIPPGVLNVITAAVDDNGAEEIGNVLCTHPIVRLIGFTGSTEVGTMLYAKAANYGKRVLLEMGGNAPFIIFDSANIEKAVTGAVGCKFRCSGQTCISANRIFVHDEIHDVFVNKLTEAVSRLHMGNGANPNTNLGPVINEKALTKIEKLVNLAVEHGAHPLIGGHSRLKGKNSFGFDYSNGYFYPATVLSNCHTKMACMEEEVFGPVASVCRFKNEEELIELANATPYGLAGYIYTENINQAWRIADELQVGMVGLNTGFVSTIELPFGGIKNSGIGREGGPNALHEFMDIKTITWDTSNN</sequence>
<evidence type="ECO:0000313" key="8">
    <source>
        <dbReference type="Proteomes" id="UP000471633"/>
    </source>
</evidence>
<dbReference type="FunFam" id="3.40.309.10:FF:000004">
    <property type="entry name" value="Succinate-semialdehyde dehydrogenase I"/>
    <property type="match status" value="1"/>
</dbReference>
<dbReference type="InterPro" id="IPR029510">
    <property type="entry name" value="Ald_DH_CS_GLU"/>
</dbReference>
<keyword evidence="8" id="KW-1185">Reference proteome</keyword>
<reference evidence="7" key="3">
    <citation type="submission" date="2021-06" db="EMBL/GenBank/DDBJ databases">
        <title>Chromosome-level genome assembly for S. haematobium.</title>
        <authorList>
            <person name="Stroehlein A.J."/>
        </authorList>
    </citation>
    <scope>NUCLEOTIDE SEQUENCE</scope>
</reference>
<feature type="domain" description="Aldehyde dehydrogenase" evidence="6">
    <location>
        <begin position="57"/>
        <end position="134"/>
    </location>
</feature>
<organism evidence="7 8">
    <name type="scientific">Schistosoma haematobium</name>
    <name type="common">Blood fluke</name>
    <dbReference type="NCBI Taxonomy" id="6185"/>
    <lineage>
        <taxon>Eukaryota</taxon>
        <taxon>Metazoa</taxon>
        <taxon>Spiralia</taxon>
        <taxon>Lophotrochozoa</taxon>
        <taxon>Platyhelminthes</taxon>
        <taxon>Trematoda</taxon>
        <taxon>Digenea</taxon>
        <taxon>Strigeidida</taxon>
        <taxon>Schistosomatoidea</taxon>
        <taxon>Schistosomatidae</taxon>
        <taxon>Schistosoma</taxon>
    </lineage>
</organism>
<dbReference type="InterPro" id="IPR050740">
    <property type="entry name" value="Aldehyde_DH_Superfamily"/>
</dbReference>
<dbReference type="KEGG" id="shx:MS3_00010216"/>
<dbReference type="Gene3D" id="3.40.605.10">
    <property type="entry name" value="Aldehyde Dehydrogenase, Chain A, domain 1"/>
    <property type="match status" value="1"/>
</dbReference>
<reference evidence="7" key="4">
    <citation type="journal article" date="2022" name="PLoS Pathog.">
        <title>Chromosome-level genome of Schistosoma haematobium underpins genome-wide explorations of molecular variation.</title>
        <authorList>
            <person name="Stroehlein A.J."/>
            <person name="Korhonen P.K."/>
            <person name="Lee V.V."/>
            <person name="Ralph S.A."/>
            <person name="Mentink-Kane M."/>
            <person name="You H."/>
            <person name="McManus D.P."/>
            <person name="Tchuente L.T."/>
            <person name="Stothard J.R."/>
            <person name="Kaur P."/>
            <person name="Dudchenko O."/>
            <person name="Aiden E.L."/>
            <person name="Yang B."/>
            <person name="Yang H."/>
            <person name="Emery A.M."/>
            <person name="Webster B.L."/>
            <person name="Brindley P.J."/>
            <person name="Rollinson D."/>
            <person name="Chang B.C.H."/>
            <person name="Gasser R.B."/>
            <person name="Young N.D."/>
        </authorList>
    </citation>
    <scope>NUCLEOTIDE SEQUENCE</scope>
</reference>
<feature type="active site" evidence="4">
    <location>
        <position position="330"/>
    </location>
</feature>
<keyword evidence="3 5" id="KW-0560">Oxidoreductase</keyword>
<dbReference type="InterPro" id="IPR016162">
    <property type="entry name" value="Ald_DH_N"/>
</dbReference>
<dbReference type="Proteomes" id="UP000471633">
    <property type="component" value="Unassembled WGS sequence"/>
</dbReference>
<comment type="similarity">
    <text evidence="2 5">Belongs to the aldehyde dehydrogenase family.</text>
</comment>
<dbReference type="CDD" id="cd07103">
    <property type="entry name" value="ALDH_F5_SSADH_GabD"/>
    <property type="match status" value="1"/>
</dbReference>
<feature type="domain" description="Aldehyde dehydrogenase" evidence="6">
    <location>
        <begin position="170"/>
        <end position="563"/>
    </location>
</feature>
<evidence type="ECO:0000256" key="3">
    <source>
        <dbReference type="ARBA" id="ARBA00023002"/>
    </source>
</evidence>
<dbReference type="SUPFAM" id="SSF53720">
    <property type="entry name" value="ALDH-like"/>
    <property type="match status" value="1"/>
</dbReference>
<dbReference type="CTD" id="24596531"/>
<dbReference type="RefSeq" id="XP_051075078.1">
    <property type="nucleotide sequence ID" value="XM_051218578.1"/>
</dbReference>
<dbReference type="GeneID" id="24596531"/>
<comment type="pathway">
    <text evidence="1">Amino-acid degradation; 4-aminobutanoate degradation.</text>
</comment>
<evidence type="ECO:0000259" key="6">
    <source>
        <dbReference type="Pfam" id="PF00171"/>
    </source>
</evidence>
<dbReference type="Gene3D" id="3.40.309.10">
    <property type="entry name" value="Aldehyde Dehydrogenase, Chain A, domain 2"/>
    <property type="match status" value="1"/>
</dbReference>
<dbReference type="EMBL" id="AMPZ03000001">
    <property type="protein sequence ID" value="KAH9596358.1"/>
    <property type="molecule type" value="Genomic_DNA"/>
</dbReference>
<dbReference type="GO" id="GO:0005739">
    <property type="term" value="C:mitochondrion"/>
    <property type="evidence" value="ECO:0007669"/>
    <property type="project" value="TreeGrafter"/>
</dbReference>
<protein>
    <submittedName>
        <fullName evidence="7">Succinate-semialdehyde dehydrogenase, mitochondrial</fullName>
    </submittedName>
</protein>
<dbReference type="AlphaFoldDB" id="A0A922S7I7"/>
<gene>
    <name evidence="7" type="primary">ALDH5A1_2</name>
    <name evidence="7" type="ORF">MS3_00010216</name>
</gene>